<dbReference type="Proteomes" id="UP000054011">
    <property type="component" value="Unassembled WGS sequence"/>
</dbReference>
<dbReference type="OrthoDB" id="3472120at2"/>
<reference evidence="1 2" key="1">
    <citation type="submission" date="2015-11" db="EMBL/GenBank/DDBJ databases">
        <title>Genome-wide analysis reveals the secondary metabolome in Streptomyces kanasensis ZX01.</title>
        <authorList>
            <person name="Zhang G."/>
            <person name="Han L."/>
            <person name="Feng J."/>
            <person name="Zhang X."/>
        </authorList>
    </citation>
    <scope>NUCLEOTIDE SEQUENCE [LARGE SCALE GENOMIC DNA]</scope>
    <source>
        <strain evidence="1 2">ZX01</strain>
    </source>
</reference>
<accession>A0A117IWW2</accession>
<dbReference type="AlphaFoldDB" id="A0A117IWW2"/>
<dbReference type="EMBL" id="LNSV01000021">
    <property type="protein sequence ID" value="KUH38782.1"/>
    <property type="molecule type" value="Genomic_DNA"/>
</dbReference>
<keyword evidence="2" id="KW-1185">Reference proteome</keyword>
<sequence length="63" mass="6747">MDIAGLRVGHAPFLAPGGRGTVRLTRLGPARWWHVRPGRLVTPYQGRSAAGTAVIPEVHSQHG</sequence>
<evidence type="ECO:0000313" key="1">
    <source>
        <dbReference type="EMBL" id="KUH38782.1"/>
    </source>
</evidence>
<protein>
    <submittedName>
        <fullName evidence="1">Uncharacterized protein</fullName>
    </submittedName>
</protein>
<name>A0A117IWW2_9ACTN</name>
<evidence type="ECO:0000313" key="2">
    <source>
        <dbReference type="Proteomes" id="UP000054011"/>
    </source>
</evidence>
<proteinExistence type="predicted"/>
<comment type="caution">
    <text evidence="1">The sequence shown here is derived from an EMBL/GenBank/DDBJ whole genome shotgun (WGS) entry which is preliminary data.</text>
</comment>
<gene>
    <name evidence="1" type="ORF">ATE80_10945</name>
</gene>
<organism evidence="1 2">
    <name type="scientific">Streptomyces kanasensis</name>
    <dbReference type="NCBI Taxonomy" id="936756"/>
    <lineage>
        <taxon>Bacteria</taxon>
        <taxon>Bacillati</taxon>
        <taxon>Actinomycetota</taxon>
        <taxon>Actinomycetes</taxon>
        <taxon>Kitasatosporales</taxon>
        <taxon>Streptomycetaceae</taxon>
        <taxon>Streptomyces</taxon>
    </lineage>
</organism>
<dbReference type="RefSeq" id="WP_058941980.1">
    <property type="nucleotide sequence ID" value="NZ_LNSV01000021.1"/>
</dbReference>